<protein>
    <submittedName>
        <fullName evidence="1">Uncharacterized protein</fullName>
    </submittedName>
</protein>
<dbReference type="RefSeq" id="WP_219796205.1">
    <property type="nucleotide sequence ID" value="NZ_CP080095.1"/>
</dbReference>
<name>A0ABX8UFB7_9BURK</name>
<organism evidence="1 2">
    <name type="scientific">Paraburkholderia edwinii</name>
    <dbReference type="NCBI Taxonomy" id="2861782"/>
    <lineage>
        <taxon>Bacteria</taxon>
        <taxon>Pseudomonadati</taxon>
        <taxon>Pseudomonadota</taxon>
        <taxon>Betaproteobacteria</taxon>
        <taxon>Burkholderiales</taxon>
        <taxon>Burkholderiaceae</taxon>
        <taxon>Paraburkholderia</taxon>
    </lineage>
</organism>
<evidence type="ECO:0000313" key="1">
    <source>
        <dbReference type="EMBL" id="QYD67211.1"/>
    </source>
</evidence>
<proteinExistence type="predicted"/>
<gene>
    <name evidence="1" type="ORF">KZJ38_12520</name>
</gene>
<evidence type="ECO:0000313" key="2">
    <source>
        <dbReference type="Proteomes" id="UP000826462"/>
    </source>
</evidence>
<dbReference type="EMBL" id="CP080095">
    <property type="protein sequence ID" value="QYD67211.1"/>
    <property type="molecule type" value="Genomic_DNA"/>
</dbReference>
<keyword evidence="2" id="KW-1185">Reference proteome</keyword>
<accession>A0ABX8UFB7</accession>
<reference evidence="1 2" key="1">
    <citation type="submission" date="2021-07" db="EMBL/GenBank/DDBJ databases">
        <title>Paraburkholderia edwinii protects Aspergillus sp. from phenazines by acting as a toxin sponge.</title>
        <authorList>
            <person name="Dahlstrom K.M."/>
            <person name="Newman D.K."/>
        </authorList>
    </citation>
    <scope>NUCLEOTIDE SEQUENCE [LARGE SCALE GENOMIC DNA]</scope>
    <source>
        <strain evidence="1 2">Pe01</strain>
    </source>
</reference>
<dbReference type="Proteomes" id="UP000826462">
    <property type="component" value="Chromosome 1"/>
</dbReference>
<sequence>MTAPTQITIKASSAINVTSLADKGSSATKVSLPQGKYAVTLSNDTMQFRSGIQVQQVIVFNVSPTETKSFEKWFYTVNESEGTVLYVAEGHPLYVFIVDHQSIADNSGQATVTFTPLQS</sequence>